<name>A0A2R3Z8D7_9FLAO</name>
<dbReference type="PRINTS" id="PR01434">
    <property type="entry name" value="NADHDHGNASE5"/>
</dbReference>
<dbReference type="GO" id="GO:0042773">
    <property type="term" value="P:ATP synthesis coupled electron transport"/>
    <property type="evidence" value="ECO:0007669"/>
    <property type="project" value="InterPro"/>
</dbReference>
<keyword evidence="10" id="KW-1185">Reference proteome</keyword>
<feature type="domain" description="NADH:quinone oxidoreductase/Mrp antiporter transmembrane" evidence="7">
    <location>
        <begin position="123"/>
        <end position="401"/>
    </location>
</feature>
<evidence type="ECO:0000256" key="4">
    <source>
        <dbReference type="ARBA" id="ARBA00023136"/>
    </source>
</evidence>
<feature type="transmembrane region" description="Helical" evidence="6">
    <location>
        <begin position="388"/>
        <end position="406"/>
    </location>
</feature>
<reference evidence="10" key="1">
    <citation type="submission" date="2018-03" db="EMBL/GenBank/DDBJ databases">
        <title>Gramella fulva sp. nov., isolated from a dry surface of tidal flat.</title>
        <authorList>
            <person name="Hwang S.H."/>
            <person name="Hwang W.M."/>
            <person name="Kang K."/>
            <person name="Ahn T.-Y."/>
        </authorList>
    </citation>
    <scope>NUCLEOTIDE SEQUENCE [LARGE SCALE GENOMIC DNA]</scope>
    <source>
        <strain evidence="10">SH35</strain>
    </source>
</reference>
<evidence type="ECO:0000259" key="7">
    <source>
        <dbReference type="Pfam" id="PF00361"/>
    </source>
</evidence>
<dbReference type="EMBL" id="CP028136">
    <property type="protein sequence ID" value="AVR46546.1"/>
    <property type="molecule type" value="Genomic_DNA"/>
</dbReference>
<dbReference type="InterPro" id="IPR001516">
    <property type="entry name" value="Proton_antipo_N"/>
</dbReference>
<protein>
    <submittedName>
        <fullName evidence="9">Uncharacterized protein</fullName>
    </submittedName>
</protein>
<feature type="transmembrane region" description="Helical" evidence="6">
    <location>
        <begin position="231"/>
        <end position="251"/>
    </location>
</feature>
<dbReference type="GO" id="GO:0003954">
    <property type="term" value="F:NADH dehydrogenase activity"/>
    <property type="evidence" value="ECO:0007669"/>
    <property type="project" value="TreeGrafter"/>
</dbReference>
<dbReference type="PANTHER" id="PTHR42829:SF2">
    <property type="entry name" value="NADH-UBIQUINONE OXIDOREDUCTASE CHAIN 5"/>
    <property type="match status" value="1"/>
</dbReference>
<evidence type="ECO:0000313" key="10">
    <source>
        <dbReference type="Proteomes" id="UP000241507"/>
    </source>
</evidence>
<feature type="transmembrane region" description="Helical" evidence="6">
    <location>
        <begin position="74"/>
        <end position="92"/>
    </location>
</feature>
<feature type="transmembrane region" description="Helical" evidence="6">
    <location>
        <begin position="294"/>
        <end position="315"/>
    </location>
</feature>
<dbReference type="RefSeq" id="WP_107013319.1">
    <property type="nucleotide sequence ID" value="NZ_CP028136.1"/>
</dbReference>
<dbReference type="AlphaFoldDB" id="A0A2R3Z8D7"/>
<feature type="transmembrane region" description="Helical" evidence="6">
    <location>
        <begin position="104"/>
        <end position="120"/>
    </location>
</feature>
<dbReference type="Proteomes" id="UP000241507">
    <property type="component" value="Chromosome"/>
</dbReference>
<feature type="transmembrane region" description="Helical" evidence="6">
    <location>
        <begin position="126"/>
        <end position="147"/>
    </location>
</feature>
<evidence type="ECO:0000259" key="8">
    <source>
        <dbReference type="Pfam" id="PF00662"/>
    </source>
</evidence>
<dbReference type="Pfam" id="PF00361">
    <property type="entry name" value="Proton_antipo_M"/>
    <property type="match status" value="1"/>
</dbReference>
<dbReference type="PANTHER" id="PTHR42829">
    <property type="entry name" value="NADH-UBIQUINONE OXIDOREDUCTASE CHAIN 5"/>
    <property type="match status" value="1"/>
</dbReference>
<proteinExistence type="predicted"/>
<sequence>MDVLLIAIILFPFLAAVAGYAFRSEKAWPHLAGAGSSLLATMYLVFQIGKKKEFIFDYGGLNQDPFKLLANSETGLLSMVVALVGFGIFIYAKGYMHEEKGKKWFWPAISLFLAAMQLLVLTGDWFMFITAWEVMGFASFLLIGTWHEEKKARRGAVKAFLQTRVGDIGLYLGVFLIIGQYGGLAIPFEGEEKISLFVSLCLLFAVIGKSAQVPLQSWLPAAMAGPTPVSALLHSATMVGAGAFLLIRIFPLFPETALNYIAITGSITIVLTGLTAIATSDIKKMLAASTSSQFGFMLLAVGLGYPGAALGHWLAHAFMKSSLFLEAGVFQHAYGGTGYKKMRGGGKKFKYVFIAFVIGGISLAGIPPLIGYFSKDGILASSFKSSDVFYIIIALIGAFFTGAYIAKAIYRLWNGNTKGKTLHKKLWLLAGVTILIAVVLAGGFVLEQLIKTAGYEFPKDKISKILGLSVAFLGIITGWFYKDSWLPDTVREGIRANYKIAGGYQKLIALPILKLADLTYSLDKMLLKLIWKIGNISINYSRINGHFDDELLQSVETVGKGIKHAGGTGKKWQSGLVHKELAITIGVLLVLLFILTASIFTV</sequence>
<feature type="transmembrane region" description="Helical" evidence="6">
    <location>
        <begin position="462"/>
        <end position="481"/>
    </location>
</feature>
<feature type="domain" description="NADH-Ubiquinone oxidoreductase (complex I) chain 5 N-terminal" evidence="8">
    <location>
        <begin position="66"/>
        <end position="105"/>
    </location>
</feature>
<organism evidence="9 10">
    <name type="scientific">Christiangramia fulva</name>
    <dbReference type="NCBI Taxonomy" id="2126553"/>
    <lineage>
        <taxon>Bacteria</taxon>
        <taxon>Pseudomonadati</taxon>
        <taxon>Bacteroidota</taxon>
        <taxon>Flavobacteriia</taxon>
        <taxon>Flavobacteriales</taxon>
        <taxon>Flavobacteriaceae</taxon>
        <taxon>Christiangramia</taxon>
    </lineage>
</organism>
<accession>A0A2R3Z8D7</accession>
<dbReference type="GO" id="GO:0016020">
    <property type="term" value="C:membrane"/>
    <property type="evidence" value="ECO:0007669"/>
    <property type="project" value="UniProtKB-SubCell"/>
</dbReference>
<keyword evidence="3 6" id="KW-1133">Transmembrane helix</keyword>
<dbReference type="InterPro" id="IPR003945">
    <property type="entry name" value="NU5C-like"/>
</dbReference>
<dbReference type="GO" id="GO:0015990">
    <property type="term" value="P:electron transport coupled proton transport"/>
    <property type="evidence" value="ECO:0007669"/>
    <property type="project" value="TreeGrafter"/>
</dbReference>
<gene>
    <name evidence="9" type="ORF">C7S20_15445</name>
</gene>
<dbReference type="KEGG" id="grs:C7S20_15445"/>
<feature type="transmembrane region" description="Helical" evidence="6">
    <location>
        <begin position="257"/>
        <end position="282"/>
    </location>
</feature>
<evidence type="ECO:0000313" key="9">
    <source>
        <dbReference type="EMBL" id="AVR46546.1"/>
    </source>
</evidence>
<evidence type="ECO:0000256" key="1">
    <source>
        <dbReference type="ARBA" id="ARBA00004127"/>
    </source>
</evidence>
<dbReference type="InterPro" id="IPR001750">
    <property type="entry name" value="ND/Mrp_TM"/>
</dbReference>
<dbReference type="GO" id="GO:0012505">
    <property type="term" value="C:endomembrane system"/>
    <property type="evidence" value="ECO:0007669"/>
    <property type="project" value="UniProtKB-SubCell"/>
</dbReference>
<dbReference type="Pfam" id="PF00662">
    <property type="entry name" value="Proton_antipo_N"/>
    <property type="match status" value="1"/>
</dbReference>
<feature type="transmembrane region" description="Helical" evidence="6">
    <location>
        <begin position="581"/>
        <end position="600"/>
    </location>
</feature>
<keyword evidence="2 5" id="KW-0812">Transmembrane</keyword>
<keyword evidence="4 6" id="KW-0472">Membrane</keyword>
<evidence type="ECO:0000256" key="2">
    <source>
        <dbReference type="ARBA" id="ARBA00022692"/>
    </source>
</evidence>
<evidence type="ECO:0000256" key="5">
    <source>
        <dbReference type="RuleBase" id="RU000320"/>
    </source>
</evidence>
<feature type="transmembrane region" description="Helical" evidence="6">
    <location>
        <begin position="351"/>
        <end position="373"/>
    </location>
</feature>
<evidence type="ECO:0000256" key="3">
    <source>
        <dbReference type="ARBA" id="ARBA00022989"/>
    </source>
</evidence>
<evidence type="ECO:0000256" key="6">
    <source>
        <dbReference type="SAM" id="Phobius"/>
    </source>
</evidence>
<feature type="transmembrane region" description="Helical" evidence="6">
    <location>
        <begin position="168"/>
        <end position="188"/>
    </location>
</feature>
<comment type="subcellular location">
    <subcellularLocation>
        <location evidence="1">Endomembrane system</location>
        <topology evidence="1">Multi-pass membrane protein</topology>
    </subcellularLocation>
    <subcellularLocation>
        <location evidence="5">Membrane</location>
        <topology evidence="5">Multi-pass membrane protein</topology>
    </subcellularLocation>
</comment>
<feature type="transmembrane region" description="Helical" evidence="6">
    <location>
        <begin position="426"/>
        <end position="450"/>
    </location>
</feature>
<dbReference type="GO" id="GO:0008137">
    <property type="term" value="F:NADH dehydrogenase (ubiquinone) activity"/>
    <property type="evidence" value="ECO:0007669"/>
    <property type="project" value="InterPro"/>
</dbReference>
<dbReference type="OrthoDB" id="9807568at2"/>